<dbReference type="AlphaFoldDB" id="A0A0D7CIX4"/>
<protein>
    <submittedName>
        <fullName evidence="1">Uncharacterized protein</fullName>
    </submittedName>
</protein>
<keyword evidence="2" id="KW-1185">Reference proteome</keyword>
<comment type="caution">
    <text evidence="1">The sequence shown here is derived from an EMBL/GenBank/DDBJ whole genome shotgun (WGS) entry which is preliminary data.</text>
</comment>
<dbReference type="EMBL" id="JRKI01000034">
    <property type="protein sequence ID" value="KIZ15367.1"/>
    <property type="molecule type" value="Genomic_DNA"/>
</dbReference>
<dbReference type="PATRIC" id="fig|1240678.4.peg.5933"/>
<organism evidence="1 2">
    <name type="scientific">Streptomyces natalensis ATCC 27448</name>
    <dbReference type="NCBI Taxonomy" id="1240678"/>
    <lineage>
        <taxon>Bacteria</taxon>
        <taxon>Bacillati</taxon>
        <taxon>Actinomycetota</taxon>
        <taxon>Actinomycetes</taxon>
        <taxon>Kitasatosporales</taxon>
        <taxon>Streptomycetaceae</taxon>
        <taxon>Streptomyces</taxon>
    </lineage>
</organism>
<proteinExistence type="predicted"/>
<name>A0A0D7CIX4_9ACTN</name>
<gene>
    <name evidence="1" type="ORF">SNA_27835</name>
</gene>
<accession>A0A0D7CIX4</accession>
<sequence length="84" mass="9334">MLRDCFAAVIVERARRLAKLRMPSMAFADGEPYRWQSCDYTRTVTALKPEFTGFEMVVASANNGAVENISTEVPARAAPQRPVV</sequence>
<evidence type="ECO:0000313" key="2">
    <source>
        <dbReference type="Proteomes" id="UP000032458"/>
    </source>
</evidence>
<dbReference type="Proteomes" id="UP000032458">
    <property type="component" value="Unassembled WGS sequence"/>
</dbReference>
<evidence type="ECO:0000313" key="1">
    <source>
        <dbReference type="EMBL" id="KIZ15367.1"/>
    </source>
</evidence>
<reference evidence="1 2" key="1">
    <citation type="submission" date="2014-09" db="EMBL/GenBank/DDBJ databases">
        <title>Draft genome sequence of Streptomyces natalensis ATCC 27448, producer of the antifungal pimaricin.</title>
        <authorList>
            <person name="Mendes M.V."/>
            <person name="Beites T."/>
            <person name="Pires S."/>
            <person name="Santos C.L."/>
            <person name="Moradas-Ferreira P."/>
        </authorList>
    </citation>
    <scope>NUCLEOTIDE SEQUENCE [LARGE SCALE GENOMIC DNA]</scope>
    <source>
        <strain evidence="1 2">ATCC 27448</strain>
    </source>
</reference>
<dbReference type="RefSeq" id="WP_030067000.1">
    <property type="nucleotide sequence ID" value="NZ_JRKI01000034.1"/>
</dbReference>